<dbReference type="InterPro" id="IPR004046">
    <property type="entry name" value="GST_C"/>
</dbReference>
<name>A0A382DES6_9ZZZZ</name>
<dbReference type="PANTHER" id="PTHR11571">
    <property type="entry name" value="GLUTATHIONE S-TRANSFERASE"/>
    <property type="match status" value="1"/>
</dbReference>
<feature type="domain" description="GST C-terminal" evidence="2">
    <location>
        <begin position="61"/>
        <end position="198"/>
    </location>
</feature>
<accession>A0A382DES6</accession>
<dbReference type="Gene3D" id="3.40.30.10">
    <property type="entry name" value="Glutaredoxin"/>
    <property type="match status" value="1"/>
</dbReference>
<feature type="domain" description="GST N-terminal" evidence="1">
    <location>
        <begin position="2"/>
        <end position="79"/>
    </location>
</feature>
<dbReference type="EMBL" id="UINC01038924">
    <property type="protein sequence ID" value="SVB36649.1"/>
    <property type="molecule type" value="Genomic_DNA"/>
</dbReference>
<reference evidence="3" key="1">
    <citation type="submission" date="2018-05" db="EMBL/GenBank/DDBJ databases">
        <authorList>
            <person name="Lanie J.A."/>
            <person name="Ng W.-L."/>
            <person name="Kazmierczak K.M."/>
            <person name="Andrzejewski T.M."/>
            <person name="Davidsen T.M."/>
            <person name="Wayne K.J."/>
            <person name="Tettelin H."/>
            <person name="Glass J.I."/>
            <person name="Rusch D."/>
            <person name="Podicherti R."/>
            <person name="Tsui H.-C.T."/>
            <person name="Winkler M.E."/>
        </authorList>
    </citation>
    <scope>NUCLEOTIDE SEQUENCE</scope>
</reference>
<evidence type="ECO:0000259" key="2">
    <source>
        <dbReference type="PROSITE" id="PS50405"/>
    </source>
</evidence>
<evidence type="ECO:0008006" key="4">
    <source>
        <dbReference type="Google" id="ProtNLM"/>
    </source>
</evidence>
<sequence>MAYEIVYWPGFTGRAEPAILLLEDVGEPYTIDTDVPARIEALGQTEPVFACPLLIDGETVLSQTSVIVEYLAGKHGCDVAPADAIGAAQFGYNLADIWREIYEGRRDGSADFLTDRFPRWLDVIEHSFGGDQAWFFSDDAPTWVDYLVLNIVTLATYCWGEPAVQMMRRRSKFNAWTERMMERPRLKAYFENEASLPVAYEEVRATASS</sequence>
<dbReference type="SUPFAM" id="SSF52833">
    <property type="entry name" value="Thioredoxin-like"/>
    <property type="match status" value="1"/>
</dbReference>
<evidence type="ECO:0000259" key="1">
    <source>
        <dbReference type="PROSITE" id="PS50404"/>
    </source>
</evidence>
<dbReference type="InterPro" id="IPR050213">
    <property type="entry name" value="GST_superfamily"/>
</dbReference>
<dbReference type="GO" id="GO:0006749">
    <property type="term" value="P:glutathione metabolic process"/>
    <property type="evidence" value="ECO:0007669"/>
    <property type="project" value="TreeGrafter"/>
</dbReference>
<proteinExistence type="predicted"/>
<dbReference type="GO" id="GO:0004364">
    <property type="term" value="F:glutathione transferase activity"/>
    <property type="evidence" value="ECO:0007669"/>
    <property type="project" value="TreeGrafter"/>
</dbReference>
<evidence type="ECO:0000313" key="3">
    <source>
        <dbReference type="EMBL" id="SVB36649.1"/>
    </source>
</evidence>
<organism evidence="3">
    <name type="scientific">marine metagenome</name>
    <dbReference type="NCBI Taxonomy" id="408172"/>
    <lineage>
        <taxon>unclassified sequences</taxon>
        <taxon>metagenomes</taxon>
        <taxon>ecological metagenomes</taxon>
    </lineage>
</organism>
<protein>
    <recommendedName>
        <fullName evidence="4">GST N-terminal domain-containing protein</fullName>
    </recommendedName>
</protein>
<dbReference type="InterPro" id="IPR004045">
    <property type="entry name" value="Glutathione_S-Trfase_N"/>
</dbReference>
<dbReference type="InterPro" id="IPR036249">
    <property type="entry name" value="Thioredoxin-like_sf"/>
</dbReference>
<dbReference type="Pfam" id="PF14497">
    <property type="entry name" value="GST_C_3"/>
    <property type="match status" value="1"/>
</dbReference>
<dbReference type="InterPro" id="IPR036282">
    <property type="entry name" value="Glutathione-S-Trfase_C_sf"/>
</dbReference>
<dbReference type="Gene3D" id="1.20.1050.10">
    <property type="match status" value="1"/>
</dbReference>
<dbReference type="PROSITE" id="PS50405">
    <property type="entry name" value="GST_CTER"/>
    <property type="match status" value="1"/>
</dbReference>
<dbReference type="PANTHER" id="PTHR11571:SF263">
    <property type="entry name" value="GLUTATHIONE S-TRANSFERASE"/>
    <property type="match status" value="1"/>
</dbReference>
<dbReference type="PROSITE" id="PS50404">
    <property type="entry name" value="GST_NTER"/>
    <property type="match status" value="1"/>
</dbReference>
<dbReference type="SUPFAM" id="SSF47616">
    <property type="entry name" value="GST C-terminal domain-like"/>
    <property type="match status" value="1"/>
</dbReference>
<dbReference type="AlphaFoldDB" id="A0A382DES6"/>
<dbReference type="InterPro" id="IPR010987">
    <property type="entry name" value="Glutathione-S-Trfase_C-like"/>
</dbReference>
<gene>
    <name evidence="3" type="ORF">METZ01_LOCUS189503</name>
</gene>